<gene>
    <name evidence="1" type="ORF">DICSQDRAFT_65656</name>
</gene>
<protein>
    <recommendedName>
        <fullName evidence="3">F-box domain-containing protein</fullName>
    </recommendedName>
</protein>
<dbReference type="Gene3D" id="3.80.10.10">
    <property type="entry name" value="Ribonuclease Inhibitor"/>
    <property type="match status" value="1"/>
</dbReference>
<dbReference type="EMBL" id="JH719427">
    <property type="protein sequence ID" value="EJF59125.1"/>
    <property type="molecule type" value="Genomic_DNA"/>
</dbReference>
<feature type="non-terminal residue" evidence="1">
    <location>
        <position position="1"/>
    </location>
</feature>
<evidence type="ECO:0000313" key="2">
    <source>
        <dbReference type="Proteomes" id="UP000053319"/>
    </source>
</evidence>
<dbReference type="OMA" id="FHEFCAS"/>
<dbReference type="KEGG" id="dsq:DICSQDRAFT_65656"/>
<name>R7STR2_DICSQ</name>
<reference evidence="1 2" key="1">
    <citation type="journal article" date="2012" name="Science">
        <title>The Paleozoic origin of enzymatic lignin decomposition reconstructed from 31 fungal genomes.</title>
        <authorList>
            <person name="Floudas D."/>
            <person name="Binder M."/>
            <person name="Riley R."/>
            <person name="Barry K."/>
            <person name="Blanchette R.A."/>
            <person name="Henrissat B."/>
            <person name="Martinez A.T."/>
            <person name="Otillar R."/>
            <person name="Spatafora J.W."/>
            <person name="Yadav J.S."/>
            <person name="Aerts A."/>
            <person name="Benoit I."/>
            <person name="Boyd A."/>
            <person name="Carlson A."/>
            <person name="Copeland A."/>
            <person name="Coutinho P.M."/>
            <person name="de Vries R.P."/>
            <person name="Ferreira P."/>
            <person name="Findley K."/>
            <person name="Foster B."/>
            <person name="Gaskell J."/>
            <person name="Glotzer D."/>
            <person name="Gorecki P."/>
            <person name="Heitman J."/>
            <person name="Hesse C."/>
            <person name="Hori C."/>
            <person name="Igarashi K."/>
            <person name="Jurgens J.A."/>
            <person name="Kallen N."/>
            <person name="Kersten P."/>
            <person name="Kohler A."/>
            <person name="Kuees U."/>
            <person name="Kumar T.K.A."/>
            <person name="Kuo A."/>
            <person name="LaButti K."/>
            <person name="Larrondo L.F."/>
            <person name="Lindquist E."/>
            <person name="Ling A."/>
            <person name="Lombard V."/>
            <person name="Lucas S."/>
            <person name="Lundell T."/>
            <person name="Martin R."/>
            <person name="McLaughlin D.J."/>
            <person name="Morgenstern I."/>
            <person name="Morin E."/>
            <person name="Murat C."/>
            <person name="Nagy L.G."/>
            <person name="Nolan M."/>
            <person name="Ohm R.A."/>
            <person name="Patyshakuliyeva A."/>
            <person name="Rokas A."/>
            <person name="Ruiz-Duenas F.J."/>
            <person name="Sabat G."/>
            <person name="Salamov A."/>
            <person name="Samejima M."/>
            <person name="Schmutz J."/>
            <person name="Slot J.C."/>
            <person name="St John F."/>
            <person name="Stenlid J."/>
            <person name="Sun H."/>
            <person name="Sun S."/>
            <person name="Syed K."/>
            <person name="Tsang A."/>
            <person name="Wiebenga A."/>
            <person name="Young D."/>
            <person name="Pisabarro A."/>
            <person name="Eastwood D.C."/>
            <person name="Martin F."/>
            <person name="Cullen D."/>
            <person name="Grigoriev I.V."/>
            <person name="Hibbett D.S."/>
        </authorList>
    </citation>
    <scope>NUCLEOTIDE SEQUENCE [LARGE SCALE GENOMIC DNA]</scope>
    <source>
        <strain evidence="1 2">LYAD-421 SS1</strain>
    </source>
</reference>
<accession>R7STR2</accession>
<dbReference type="GeneID" id="18843389"/>
<dbReference type="Proteomes" id="UP000053319">
    <property type="component" value="Unassembled WGS sequence"/>
</dbReference>
<dbReference type="OrthoDB" id="2747524at2759"/>
<dbReference type="SUPFAM" id="SSF52047">
    <property type="entry name" value="RNI-like"/>
    <property type="match status" value="1"/>
</dbReference>
<evidence type="ECO:0000313" key="1">
    <source>
        <dbReference type="EMBL" id="EJF59125.1"/>
    </source>
</evidence>
<dbReference type="AlphaFoldDB" id="R7STR2"/>
<dbReference type="InterPro" id="IPR032675">
    <property type="entry name" value="LRR_dom_sf"/>
</dbReference>
<proteinExistence type="predicted"/>
<sequence>LLELDIDVLVYIFQMLRPARGLRSLSFTCRWLRTLCAPVLFESCTVTIRRPITTPQFLPPTLWPFVRTLHLVDHCPDLRSMRYPGDRLWFATDPLICGVLSSTFLKDALRAMPRLRSVHVGFLWMEEHGLGWDAIDAILSASQLREFTIRTYLFCPREAPAREIPLDHFARLTTFHYARLPSHFGLHGDVQRESLAVVVGNLNLSLERLRLPSDLAPIATLASLPWPRLRELKLDGAYPPNLDVPLIYVISRMPNLRKLALLFSLPWDDQSQRKALWPRGCSLDFPLPDLEELTISYPDPEDCLYSHLPPTLRRLSLRCCPHHCVHVWKPGDCRRWYSPIPHASQLWRILSDVKVPLLQHLQLEYIIDYADGALLGSIATLFPAISSLEIHRFRDDDNAKVAIVRT</sequence>
<evidence type="ECO:0008006" key="3">
    <source>
        <dbReference type="Google" id="ProtNLM"/>
    </source>
</evidence>
<organism evidence="1 2">
    <name type="scientific">Dichomitus squalens (strain LYAD-421)</name>
    <name type="common">Western red white-rot fungus</name>
    <dbReference type="NCBI Taxonomy" id="732165"/>
    <lineage>
        <taxon>Eukaryota</taxon>
        <taxon>Fungi</taxon>
        <taxon>Dikarya</taxon>
        <taxon>Basidiomycota</taxon>
        <taxon>Agaricomycotina</taxon>
        <taxon>Agaricomycetes</taxon>
        <taxon>Polyporales</taxon>
        <taxon>Polyporaceae</taxon>
        <taxon>Dichomitus</taxon>
    </lineage>
</organism>
<dbReference type="RefSeq" id="XP_007368070.1">
    <property type="nucleotide sequence ID" value="XM_007368008.1"/>
</dbReference>
<dbReference type="HOGENOM" id="CLU_049623_1_0_1"/>